<feature type="domain" description="TonB-dependent receptor-like beta-barrel" evidence="11">
    <location>
        <begin position="545"/>
        <end position="1148"/>
    </location>
</feature>
<keyword evidence="4 8" id="KW-0812">Transmembrane</keyword>
<sequence length="1186" mass="131918">MRNCTRQSLRGLLYLCVLLFTCSFASAQKKSAGKAVPLKEALDQVSKVYGTTFMYEGVLIANKTTAVDVNAVKTKPVEDVLKSILYPNDLLFLYVDKNHYTIVARKKNEVVNSTLTSPNAASETNQQENTRTIRGVVYDESRNALPGVVIQVEGGKAFATTNNMGTYTITVPATTTALVFNYTGMERTRVLLGESDMMTITMKSRLLNEVVVTGYQTLTKERVTGAFSTVTSKDLEKRRVSSLAQVLEGNLPGVTSYKGDINVRGISSFNATKTPLYVIDGFPVENSYYNLNGTFVDAIPNINPEDIENITVLKDAAAASIYGARAANGVIVITTKKAKVGKTQISFSADYAVTPKYDLDYLKRTNSSEYIDVLTSWYDNNTLIKANPAGAIATYREGAIVNPAMDLLFQVGEGKITREQADQQLNVMRGQNVYNDQIMDRLMRPKQNQQFNLSIGNATAYNNFMFSATFRNDQAYSTNDNAKSLNLNIRNAVTVNKWLKAEVGAFMSYQDEKSPGPDGVSATDYINAQLPFESIIDENGNMGNLRWNRSLNDRTNYPKYGLFDLYRNPEKEMSYNLATIRGLQTRMYGKINARITSWLTAESMFQYERNNSKGEQLVNVESYAMRHLLNSFTSLNPTTGAVVWNLPVGNSFRTNNNQTRGYTFRNQLNVNKNFNNKHELTGILGFEAREVKTNRDYSAVFGYDPLTMSYMPINTQTLSQGIVGLNGVRGSIGAGTMTSFSERINRFISYYGNAGYTYNDKYMLSGSMRFDLSNLFGTNPSYQYRPLWSVGAGWMLSKEDFMKDIEWLDMLKVRASYGVNGNVAKNAAPYLVASYGVNGLTGNMGGSIGSPANPNLRWERTATSNIGFDFATLRNRLSGSVEFYDKKSDDLLAYMSVNPALGFNTAYTNNGAMRNKGIELSIRGQVVRTKDFTWDIVLNSSYNKNTVTRIDNPAKAASELVNNVNKTIVVGDPYNALYGYYYAGLTDKGEPQIIGLDGKPTTANVTAPGVAHYMGTYTPVYSGAIINNLSYKGLTFSMMLVYNAGHVMRTEVPYLNGSFPTGTFLKGINNAWAKPGDELTTNIPRLVWDFDKTGNNWRNGYWLYSDYAIADASYIKARNISLTYNLPKKWVNKLKANDVRVRFQADNLFYIPFNGQGIDPESTGYSGSGRTLPLMPTYNFGLNLTL</sequence>
<evidence type="ECO:0000259" key="11">
    <source>
        <dbReference type="Pfam" id="PF00593"/>
    </source>
</evidence>
<proteinExistence type="inferred from homology"/>
<dbReference type="Gene3D" id="2.170.130.10">
    <property type="entry name" value="TonB-dependent receptor, plug domain"/>
    <property type="match status" value="1"/>
</dbReference>
<dbReference type="EMBL" id="QLLL01000002">
    <property type="protein sequence ID" value="RAJ08797.1"/>
    <property type="molecule type" value="Genomic_DNA"/>
</dbReference>
<evidence type="ECO:0000256" key="2">
    <source>
        <dbReference type="ARBA" id="ARBA00022448"/>
    </source>
</evidence>
<dbReference type="InterPro" id="IPR008969">
    <property type="entry name" value="CarboxyPept-like_regulatory"/>
</dbReference>
<keyword evidence="3 8" id="KW-1134">Transmembrane beta strand</keyword>
<protein>
    <submittedName>
        <fullName evidence="13">TonB-linked SusC/RagA family outer membrane protein</fullName>
    </submittedName>
</protein>
<dbReference type="Pfam" id="PF00593">
    <property type="entry name" value="TonB_dep_Rec_b-barrel"/>
    <property type="match status" value="1"/>
</dbReference>
<dbReference type="Pfam" id="PF07715">
    <property type="entry name" value="Plug"/>
    <property type="match status" value="1"/>
</dbReference>
<feature type="domain" description="TonB-dependent receptor plug" evidence="12">
    <location>
        <begin position="220"/>
        <end position="330"/>
    </location>
</feature>
<dbReference type="SUPFAM" id="SSF49464">
    <property type="entry name" value="Carboxypeptidase regulatory domain-like"/>
    <property type="match status" value="1"/>
</dbReference>
<dbReference type="OrthoDB" id="9768177at2"/>
<evidence type="ECO:0000256" key="4">
    <source>
        <dbReference type="ARBA" id="ARBA00022692"/>
    </source>
</evidence>
<dbReference type="RefSeq" id="WP_111596902.1">
    <property type="nucleotide sequence ID" value="NZ_QLLL01000002.1"/>
</dbReference>
<dbReference type="InterPro" id="IPR023996">
    <property type="entry name" value="TonB-dep_OMP_SusC/RagA"/>
</dbReference>
<reference evidence="13 14" key="1">
    <citation type="submission" date="2018-06" db="EMBL/GenBank/DDBJ databases">
        <title>Genomic Encyclopedia of Archaeal and Bacterial Type Strains, Phase II (KMG-II): from individual species to whole genera.</title>
        <authorList>
            <person name="Goeker M."/>
        </authorList>
    </citation>
    <scope>NUCLEOTIDE SEQUENCE [LARGE SCALE GENOMIC DNA]</scope>
    <source>
        <strain evidence="13 14">DSM 23857</strain>
    </source>
</reference>
<dbReference type="Proteomes" id="UP000249547">
    <property type="component" value="Unassembled WGS sequence"/>
</dbReference>
<feature type="signal peptide" evidence="10">
    <location>
        <begin position="1"/>
        <end position="27"/>
    </location>
</feature>
<organism evidence="13 14">
    <name type="scientific">Chitinophaga skermanii</name>
    <dbReference type="NCBI Taxonomy" id="331697"/>
    <lineage>
        <taxon>Bacteria</taxon>
        <taxon>Pseudomonadati</taxon>
        <taxon>Bacteroidota</taxon>
        <taxon>Chitinophagia</taxon>
        <taxon>Chitinophagales</taxon>
        <taxon>Chitinophagaceae</taxon>
        <taxon>Chitinophaga</taxon>
    </lineage>
</organism>
<evidence type="ECO:0000256" key="7">
    <source>
        <dbReference type="ARBA" id="ARBA00023237"/>
    </source>
</evidence>
<comment type="caution">
    <text evidence="13">The sequence shown here is derived from an EMBL/GenBank/DDBJ whole genome shotgun (WGS) entry which is preliminary data.</text>
</comment>
<dbReference type="InterPro" id="IPR012910">
    <property type="entry name" value="Plug_dom"/>
</dbReference>
<evidence type="ECO:0000256" key="9">
    <source>
        <dbReference type="RuleBase" id="RU003357"/>
    </source>
</evidence>
<dbReference type="PROSITE" id="PS52016">
    <property type="entry name" value="TONB_DEPENDENT_REC_3"/>
    <property type="match status" value="1"/>
</dbReference>
<dbReference type="AlphaFoldDB" id="A0A327R4I8"/>
<evidence type="ECO:0000313" key="14">
    <source>
        <dbReference type="Proteomes" id="UP000249547"/>
    </source>
</evidence>
<dbReference type="InterPro" id="IPR037066">
    <property type="entry name" value="Plug_dom_sf"/>
</dbReference>
<dbReference type="Gene3D" id="2.40.170.20">
    <property type="entry name" value="TonB-dependent receptor, beta-barrel domain"/>
    <property type="match status" value="1"/>
</dbReference>
<keyword evidence="6 8" id="KW-0472">Membrane</keyword>
<dbReference type="Pfam" id="PF13715">
    <property type="entry name" value="CarbopepD_reg_2"/>
    <property type="match status" value="1"/>
</dbReference>
<feature type="chain" id="PRO_5016345304" evidence="10">
    <location>
        <begin position="28"/>
        <end position="1186"/>
    </location>
</feature>
<evidence type="ECO:0000313" key="13">
    <source>
        <dbReference type="EMBL" id="RAJ08797.1"/>
    </source>
</evidence>
<dbReference type="InterPro" id="IPR039426">
    <property type="entry name" value="TonB-dep_rcpt-like"/>
</dbReference>
<keyword evidence="7 8" id="KW-0998">Cell outer membrane</keyword>
<dbReference type="GO" id="GO:0009279">
    <property type="term" value="C:cell outer membrane"/>
    <property type="evidence" value="ECO:0007669"/>
    <property type="project" value="UniProtKB-SubCell"/>
</dbReference>
<keyword evidence="14" id="KW-1185">Reference proteome</keyword>
<evidence type="ECO:0000256" key="10">
    <source>
        <dbReference type="SAM" id="SignalP"/>
    </source>
</evidence>
<dbReference type="NCBIfam" id="TIGR04056">
    <property type="entry name" value="OMP_RagA_SusC"/>
    <property type="match status" value="1"/>
</dbReference>
<evidence type="ECO:0000256" key="8">
    <source>
        <dbReference type="PROSITE-ProRule" id="PRU01360"/>
    </source>
</evidence>
<evidence type="ECO:0000256" key="6">
    <source>
        <dbReference type="ARBA" id="ARBA00023136"/>
    </source>
</evidence>
<accession>A0A327R4I8</accession>
<dbReference type="InterPro" id="IPR000531">
    <property type="entry name" value="Beta-barrel_TonB"/>
</dbReference>
<evidence type="ECO:0000256" key="1">
    <source>
        <dbReference type="ARBA" id="ARBA00004571"/>
    </source>
</evidence>
<gene>
    <name evidence="13" type="ORF">LX64_01451</name>
</gene>
<comment type="subcellular location">
    <subcellularLocation>
        <location evidence="1 8">Cell outer membrane</location>
        <topology evidence="1 8">Multi-pass membrane protein</topology>
    </subcellularLocation>
</comment>
<keyword evidence="2 8" id="KW-0813">Transport</keyword>
<dbReference type="InterPro" id="IPR036942">
    <property type="entry name" value="Beta-barrel_TonB_sf"/>
</dbReference>
<evidence type="ECO:0000256" key="3">
    <source>
        <dbReference type="ARBA" id="ARBA00022452"/>
    </source>
</evidence>
<name>A0A327R4I8_9BACT</name>
<dbReference type="Gene3D" id="2.60.40.1120">
    <property type="entry name" value="Carboxypeptidase-like, regulatory domain"/>
    <property type="match status" value="1"/>
</dbReference>
<evidence type="ECO:0000259" key="12">
    <source>
        <dbReference type="Pfam" id="PF07715"/>
    </source>
</evidence>
<keyword evidence="10" id="KW-0732">Signal</keyword>
<dbReference type="SUPFAM" id="SSF56935">
    <property type="entry name" value="Porins"/>
    <property type="match status" value="1"/>
</dbReference>
<keyword evidence="5 9" id="KW-0798">TonB box</keyword>
<evidence type="ECO:0000256" key="5">
    <source>
        <dbReference type="ARBA" id="ARBA00023077"/>
    </source>
</evidence>
<dbReference type="InterPro" id="IPR023997">
    <property type="entry name" value="TonB-dep_OMP_SusC/RagA_CS"/>
</dbReference>
<dbReference type="NCBIfam" id="TIGR04057">
    <property type="entry name" value="SusC_RagA_signa"/>
    <property type="match status" value="1"/>
</dbReference>
<comment type="similarity">
    <text evidence="8 9">Belongs to the TonB-dependent receptor family.</text>
</comment>